<evidence type="ECO:0000259" key="1">
    <source>
        <dbReference type="SMART" id="SM00731"/>
    </source>
</evidence>
<protein>
    <submittedName>
        <fullName evidence="2">SprT family protein</fullName>
    </submittedName>
</protein>
<gene>
    <name evidence="2" type="ORF">JHK64_00905</name>
</gene>
<organism evidence="2 3">
    <name type="scientific">Streptococcus zalophi</name>
    <dbReference type="NCBI Taxonomy" id="640031"/>
    <lineage>
        <taxon>Bacteria</taxon>
        <taxon>Bacillati</taxon>
        <taxon>Bacillota</taxon>
        <taxon>Bacilli</taxon>
        <taxon>Lactobacillales</taxon>
        <taxon>Streptococcaceae</taxon>
        <taxon>Streptococcus</taxon>
    </lineage>
</organism>
<comment type="caution">
    <text evidence="2">The sequence shown here is derived from an EMBL/GenBank/DDBJ whole genome shotgun (WGS) entry which is preliminary data.</text>
</comment>
<dbReference type="Pfam" id="PF17283">
    <property type="entry name" value="Zn_ribbon_SprT"/>
    <property type="match status" value="1"/>
</dbReference>
<dbReference type="NCBIfam" id="NF003339">
    <property type="entry name" value="PRK04351.1"/>
    <property type="match status" value="1"/>
</dbReference>
<evidence type="ECO:0000313" key="3">
    <source>
        <dbReference type="Proteomes" id="UP000644875"/>
    </source>
</evidence>
<dbReference type="InterPro" id="IPR006640">
    <property type="entry name" value="SprT-like_domain"/>
</dbReference>
<sequence length="144" mass="17304">MDLTEYVKRVSLDDFGKPFNHYAVWNSRLTTTGGRFFPNDGHLDFSTKIYQEHGPALFRKIVRHELCHYHLFFEKRGYRHRDKEFKELLKKVDGIRYVPRKIEAVKYYYVCQTCGFSYPRNRRINQSLYRCGKCQGTLILKNHS</sequence>
<dbReference type="GO" id="GO:0006950">
    <property type="term" value="P:response to stress"/>
    <property type="evidence" value="ECO:0007669"/>
    <property type="project" value="UniProtKB-ARBA"/>
</dbReference>
<dbReference type="Pfam" id="PF10263">
    <property type="entry name" value="SprT-like"/>
    <property type="match status" value="1"/>
</dbReference>
<dbReference type="RefSeq" id="WP_199567118.1">
    <property type="nucleotide sequence ID" value="NZ_JAENBP010000001.1"/>
</dbReference>
<dbReference type="SMART" id="SM00731">
    <property type="entry name" value="SprT"/>
    <property type="match status" value="1"/>
</dbReference>
<reference evidence="2 3" key="1">
    <citation type="journal article" date="2021" name="Int. J. Syst. Evol. Microbiol.">
        <title>Streptococcus vicugnae sp. nov., isolated from faeces of alpacas (Vicugna pacos) and cattle (Bos taurus), Streptococcus zalophi sp. nov., and Streptococcus pacificus sp. nov., isolated from respiratory tract of California sea lions (Zalophus californianus).</title>
        <authorList>
            <person name="Volokhov D.V."/>
            <person name="Zagorodnyaya T.A."/>
            <person name="Shen Z."/>
            <person name="Blom J."/>
            <person name="Furtak V.A."/>
            <person name="Eisenberg T."/>
            <person name="Fan P."/>
            <person name="Jeong K.C."/>
            <person name="Gao Y."/>
            <person name="Zhang S."/>
            <person name="Amselle M."/>
        </authorList>
    </citation>
    <scope>NUCLEOTIDE SEQUENCE [LARGE SCALE GENOMIC DNA]</scope>
    <source>
        <strain evidence="3">CSL7508-lung</strain>
    </source>
</reference>
<name>A0A934P8Y5_9STRE</name>
<dbReference type="InterPro" id="IPR035240">
    <property type="entry name" value="SprT_Zn_ribbon"/>
</dbReference>
<dbReference type="EMBL" id="JAENBP010000001">
    <property type="protein sequence ID" value="MBJ8349189.1"/>
    <property type="molecule type" value="Genomic_DNA"/>
</dbReference>
<proteinExistence type="predicted"/>
<evidence type="ECO:0000313" key="2">
    <source>
        <dbReference type="EMBL" id="MBJ8349189.1"/>
    </source>
</evidence>
<dbReference type="Proteomes" id="UP000644875">
    <property type="component" value="Unassembled WGS sequence"/>
</dbReference>
<feature type="domain" description="SprT-like" evidence="1">
    <location>
        <begin position="1"/>
        <end position="141"/>
    </location>
</feature>
<keyword evidence="3" id="KW-1185">Reference proteome</keyword>
<dbReference type="AlphaFoldDB" id="A0A934P8Y5"/>
<accession>A0A934P8Y5</accession>